<dbReference type="RefSeq" id="WP_314207444.1">
    <property type="nucleotide sequence ID" value="NZ_JAVTLL010000045.1"/>
</dbReference>
<gene>
    <name evidence="1" type="ORF">RQC66_41640</name>
</gene>
<name>A0ABU3M6U2_9ACTN</name>
<keyword evidence="2" id="KW-1185">Reference proteome</keyword>
<evidence type="ECO:0000313" key="2">
    <source>
        <dbReference type="Proteomes" id="UP001257948"/>
    </source>
</evidence>
<reference evidence="2" key="1">
    <citation type="submission" date="2023-07" db="EMBL/GenBank/DDBJ databases">
        <title>Draft genome sequence of the endophytic actinobacterium Streptomyces justiciae WPN32, a potential antibiotic producer.</title>
        <authorList>
            <person name="Yasawong M."/>
            <person name="Pana W."/>
            <person name="Ganta P."/>
            <person name="Santapan N."/>
            <person name="Songngamsuk T."/>
            <person name="Phatcharaharikarn M."/>
            <person name="Kerdtoob S."/>
            <person name="Nantapong N."/>
        </authorList>
    </citation>
    <scope>NUCLEOTIDE SEQUENCE [LARGE SCALE GENOMIC DNA]</scope>
    <source>
        <strain evidence="2">WPN32</strain>
    </source>
</reference>
<dbReference type="Proteomes" id="UP001257948">
    <property type="component" value="Unassembled WGS sequence"/>
</dbReference>
<proteinExistence type="predicted"/>
<dbReference type="EMBL" id="JAVTLL010000045">
    <property type="protein sequence ID" value="MDT7847246.1"/>
    <property type="molecule type" value="Genomic_DNA"/>
</dbReference>
<evidence type="ECO:0000313" key="1">
    <source>
        <dbReference type="EMBL" id="MDT7847246.1"/>
    </source>
</evidence>
<accession>A0ABU3M6U2</accession>
<comment type="caution">
    <text evidence="1">The sequence shown here is derived from an EMBL/GenBank/DDBJ whole genome shotgun (WGS) entry which is preliminary data.</text>
</comment>
<sequence length="139" mass="14735">MILRVLRSPQPVRPLLAYELRGPVVQLLASGTTDPTWQAPPGLLATEIVKALIASEEKAIPSRAQQLETPATPHVLILTPAGPDYVCTCRCGRAIGRTPNGRSVDGLVGLWEQHALEADPNTAWADALTSLPATSIGAQ</sequence>
<organism evidence="1 2">
    <name type="scientific">Streptomyces justiciae</name>
    <dbReference type="NCBI Taxonomy" id="2780140"/>
    <lineage>
        <taxon>Bacteria</taxon>
        <taxon>Bacillati</taxon>
        <taxon>Actinomycetota</taxon>
        <taxon>Actinomycetes</taxon>
        <taxon>Kitasatosporales</taxon>
        <taxon>Streptomycetaceae</taxon>
        <taxon>Streptomyces</taxon>
    </lineage>
</organism>
<protein>
    <submittedName>
        <fullName evidence="1">Uncharacterized protein</fullName>
    </submittedName>
</protein>